<name>A0A9Q3P2W5_9BASI</name>
<comment type="caution">
    <text evidence="2">The sequence shown here is derived from an EMBL/GenBank/DDBJ whole genome shotgun (WGS) entry which is preliminary data.</text>
</comment>
<reference evidence="2" key="1">
    <citation type="submission" date="2021-03" db="EMBL/GenBank/DDBJ databases">
        <title>Draft genome sequence of rust myrtle Austropuccinia psidii MF-1, a brazilian biotype.</title>
        <authorList>
            <person name="Quecine M.C."/>
            <person name="Pachon D.M.R."/>
            <person name="Bonatelli M.L."/>
            <person name="Correr F.H."/>
            <person name="Franceschini L.M."/>
            <person name="Leite T.F."/>
            <person name="Margarido G.R.A."/>
            <person name="Almeida C.A."/>
            <person name="Ferrarezi J.A."/>
            <person name="Labate C.A."/>
        </authorList>
    </citation>
    <scope>NUCLEOTIDE SEQUENCE</scope>
    <source>
        <strain evidence="2">MF-1</strain>
    </source>
</reference>
<dbReference type="AlphaFoldDB" id="A0A9Q3P2W5"/>
<dbReference type="EMBL" id="AVOT02053998">
    <property type="protein sequence ID" value="MBW0548748.1"/>
    <property type="molecule type" value="Genomic_DNA"/>
</dbReference>
<feature type="compositionally biased region" description="Acidic residues" evidence="1">
    <location>
        <begin position="103"/>
        <end position="117"/>
    </location>
</feature>
<evidence type="ECO:0000313" key="3">
    <source>
        <dbReference type="Proteomes" id="UP000765509"/>
    </source>
</evidence>
<proteinExistence type="predicted"/>
<keyword evidence="3" id="KW-1185">Reference proteome</keyword>
<feature type="compositionally biased region" description="Acidic residues" evidence="1">
    <location>
        <begin position="167"/>
        <end position="179"/>
    </location>
</feature>
<evidence type="ECO:0000313" key="2">
    <source>
        <dbReference type="EMBL" id="MBW0548748.1"/>
    </source>
</evidence>
<feature type="region of interest" description="Disordered" evidence="1">
    <location>
        <begin position="103"/>
        <end position="139"/>
    </location>
</feature>
<organism evidence="2 3">
    <name type="scientific">Austropuccinia psidii MF-1</name>
    <dbReference type="NCBI Taxonomy" id="1389203"/>
    <lineage>
        <taxon>Eukaryota</taxon>
        <taxon>Fungi</taxon>
        <taxon>Dikarya</taxon>
        <taxon>Basidiomycota</taxon>
        <taxon>Pucciniomycotina</taxon>
        <taxon>Pucciniomycetes</taxon>
        <taxon>Pucciniales</taxon>
        <taxon>Sphaerophragmiaceae</taxon>
        <taxon>Austropuccinia</taxon>
    </lineage>
</organism>
<dbReference type="Proteomes" id="UP000765509">
    <property type="component" value="Unassembled WGS sequence"/>
</dbReference>
<sequence length="179" mass="20263">MAQGKKNEGNIDCKHTCCLPKVPVESSIVRPPKGLPIYFYNIKWFKTLDHAQKQEMADSNCVAFFLTPEDCLKPKRHPNEKTSGKLFAKKYCDIVVETCELQEFEEEESGEDVDDRDSIDLEAASPDCSESESDGLYAPGEYSYKYDEFIYNGESGVSDNKIKEESETGEEEEMEGVEV</sequence>
<gene>
    <name evidence="2" type="ORF">O181_088463</name>
</gene>
<protein>
    <submittedName>
        <fullName evidence="2">Uncharacterized protein</fullName>
    </submittedName>
</protein>
<evidence type="ECO:0000256" key="1">
    <source>
        <dbReference type="SAM" id="MobiDB-lite"/>
    </source>
</evidence>
<feature type="region of interest" description="Disordered" evidence="1">
    <location>
        <begin position="156"/>
        <end position="179"/>
    </location>
</feature>
<accession>A0A9Q3P2W5</accession>
<dbReference type="OrthoDB" id="3045408at2759"/>